<proteinExistence type="predicted"/>
<sequence>MLHSIKKRVFRLQVPLRPSLTPGSEGQHLRHQLRQIRLALQHLLHVHRAGAAVWLRLLHNHRDFSERMHLAYPNNDRLAQVCARLRKQTAHIADQFAREQRPLSPTLAHIRAQIELYIRRIIDVETLYPALDDAHAEYYRYKQKVDALSTRDASSSALPLSPRRPPDQARNSRNFAKLDRAEELHQRLLADVLQRQRKLFAVHAPLFHAALVAFWLSHASCVDALVESVQHAKQFAEAELDNMEQLDVQRLIDGADGDLPVSPHAGLDHMAADTFAAFKEDSDNSFTLAPVEHRPASTQLRAPVVVTRLSRHDSAKHDQISPHRSAQEDRGSLTVKRSSSSSSSTTSSNASSARTAVQTEFSPAVDVHEVHHIISRGSMSAAESVSQIQSARGANHDKSPEALQPLDHNSISQEVLDTDKLLDTVSPTAIQHISDVAQGTNTASKSSGLSNIAETEAGATRREDRNIHPTGM</sequence>
<dbReference type="AlphaFoldDB" id="A0A2V3IK93"/>
<reference evidence="2 3" key="1">
    <citation type="journal article" date="2018" name="Mol. Biol. Evol.">
        <title>Analysis of the draft genome of the red seaweed Gracilariopsis chorda provides insights into genome size evolution in Rhodophyta.</title>
        <authorList>
            <person name="Lee J."/>
            <person name="Yang E.C."/>
            <person name="Graf L."/>
            <person name="Yang J.H."/>
            <person name="Qiu H."/>
            <person name="Zel Zion U."/>
            <person name="Chan C.X."/>
            <person name="Stephens T.G."/>
            <person name="Weber A.P.M."/>
            <person name="Boo G.H."/>
            <person name="Boo S.M."/>
            <person name="Kim K.M."/>
            <person name="Shin Y."/>
            <person name="Jung M."/>
            <person name="Lee S.J."/>
            <person name="Yim H.S."/>
            <person name="Lee J.H."/>
            <person name="Bhattacharya D."/>
            <person name="Yoon H.S."/>
        </authorList>
    </citation>
    <scope>NUCLEOTIDE SEQUENCE [LARGE SCALE GENOMIC DNA]</scope>
    <source>
        <strain evidence="2 3">SKKU-2015</strain>
        <tissue evidence="2">Whole body</tissue>
    </source>
</reference>
<feature type="region of interest" description="Disordered" evidence="1">
    <location>
        <begin position="310"/>
        <end position="355"/>
    </location>
</feature>
<name>A0A2V3IK93_9FLOR</name>
<gene>
    <name evidence="2" type="ORF">BWQ96_07778</name>
</gene>
<feature type="region of interest" description="Disordered" evidence="1">
    <location>
        <begin position="152"/>
        <end position="171"/>
    </location>
</feature>
<evidence type="ECO:0008006" key="4">
    <source>
        <dbReference type="Google" id="ProtNLM"/>
    </source>
</evidence>
<comment type="caution">
    <text evidence="2">The sequence shown here is derived from an EMBL/GenBank/DDBJ whole genome shotgun (WGS) entry which is preliminary data.</text>
</comment>
<dbReference type="EMBL" id="NBIV01000160">
    <property type="protein sequence ID" value="PXF42516.1"/>
    <property type="molecule type" value="Genomic_DNA"/>
</dbReference>
<keyword evidence="3" id="KW-1185">Reference proteome</keyword>
<dbReference type="Proteomes" id="UP000247409">
    <property type="component" value="Unassembled WGS sequence"/>
</dbReference>
<feature type="compositionally biased region" description="Polar residues" evidence="1">
    <location>
        <begin position="440"/>
        <end position="453"/>
    </location>
</feature>
<protein>
    <recommendedName>
        <fullName evidence="4">BAR domain-containing protein</fullName>
    </recommendedName>
</protein>
<organism evidence="2 3">
    <name type="scientific">Gracilariopsis chorda</name>
    <dbReference type="NCBI Taxonomy" id="448386"/>
    <lineage>
        <taxon>Eukaryota</taxon>
        <taxon>Rhodophyta</taxon>
        <taxon>Florideophyceae</taxon>
        <taxon>Rhodymeniophycidae</taxon>
        <taxon>Gracilariales</taxon>
        <taxon>Gracilariaceae</taxon>
        <taxon>Gracilariopsis</taxon>
    </lineage>
</organism>
<feature type="region of interest" description="Disordered" evidence="1">
    <location>
        <begin position="440"/>
        <end position="472"/>
    </location>
</feature>
<dbReference type="Gene3D" id="1.20.1270.60">
    <property type="entry name" value="Arfaptin homology (AH) domain/BAR domain"/>
    <property type="match status" value="1"/>
</dbReference>
<feature type="compositionally biased region" description="Polar residues" evidence="1">
    <location>
        <begin position="378"/>
        <end position="392"/>
    </location>
</feature>
<evidence type="ECO:0000256" key="1">
    <source>
        <dbReference type="SAM" id="MobiDB-lite"/>
    </source>
</evidence>
<accession>A0A2V3IK93</accession>
<feature type="region of interest" description="Disordered" evidence="1">
    <location>
        <begin position="378"/>
        <end position="405"/>
    </location>
</feature>
<evidence type="ECO:0000313" key="2">
    <source>
        <dbReference type="EMBL" id="PXF42516.1"/>
    </source>
</evidence>
<evidence type="ECO:0000313" key="3">
    <source>
        <dbReference type="Proteomes" id="UP000247409"/>
    </source>
</evidence>
<feature type="compositionally biased region" description="Basic and acidic residues" evidence="1">
    <location>
        <begin position="459"/>
        <end position="472"/>
    </location>
</feature>
<dbReference type="InterPro" id="IPR027267">
    <property type="entry name" value="AH/BAR_dom_sf"/>
</dbReference>
<feature type="compositionally biased region" description="Basic and acidic residues" evidence="1">
    <location>
        <begin position="310"/>
        <end position="331"/>
    </location>
</feature>
<feature type="compositionally biased region" description="Low complexity" evidence="1">
    <location>
        <begin position="337"/>
        <end position="355"/>
    </location>
</feature>